<proteinExistence type="predicted"/>
<evidence type="ECO:0000313" key="2">
    <source>
        <dbReference type="Proteomes" id="UP001176471"/>
    </source>
</evidence>
<dbReference type="RefSeq" id="WP_304534087.1">
    <property type="nucleotide sequence ID" value="NZ_JAUQOM010000001.1"/>
</dbReference>
<keyword evidence="2" id="KW-1185">Reference proteome</keyword>
<sequence length="44" mass="4935">MNENEAMFLNIRSSFCIRLADWFGSSFDAVPFAMSCLIRAGMIA</sequence>
<dbReference type="Proteomes" id="UP001176471">
    <property type="component" value="Unassembled WGS sequence"/>
</dbReference>
<name>A0ABT8ZG73_9SPHN</name>
<comment type="caution">
    <text evidence="1">The sequence shown here is derived from an EMBL/GenBank/DDBJ whole genome shotgun (WGS) entry which is preliminary data.</text>
</comment>
<accession>A0ABT8ZG73</accession>
<dbReference type="EMBL" id="JAUQOM010000001">
    <property type="protein sequence ID" value="MDO7833537.1"/>
    <property type="molecule type" value="Genomic_DNA"/>
</dbReference>
<protein>
    <submittedName>
        <fullName evidence="1">Uncharacterized protein</fullName>
    </submittedName>
</protein>
<gene>
    <name evidence="1" type="ORF">Q4610_00610</name>
</gene>
<evidence type="ECO:0000313" key="1">
    <source>
        <dbReference type="EMBL" id="MDO7833537.1"/>
    </source>
</evidence>
<reference evidence="1" key="1">
    <citation type="submission" date="2023-07" db="EMBL/GenBank/DDBJ databases">
        <title>Bacterial whole genome sequence for Sphingobium sp. HBC34.</title>
        <authorList>
            <person name="Le V."/>
            <person name="Ko S.-R."/>
            <person name="Ahn C.-Y."/>
            <person name="Oh H.-M."/>
        </authorList>
    </citation>
    <scope>NUCLEOTIDE SEQUENCE</scope>
    <source>
        <strain evidence="1">HBC34</strain>
    </source>
</reference>
<organism evidence="1 2">
    <name type="scientific">Sphingobium cyanobacteriorum</name>
    <dbReference type="NCBI Taxonomy" id="3063954"/>
    <lineage>
        <taxon>Bacteria</taxon>
        <taxon>Pseudomonadati</taxon>
        <taxon>Pseudomonadota</taxon>
        <taxon>Alphaproteobacteria</taxon>
        <taxon>Sphingomonadales</taxon>
        <taxon>Sphingomonadaceae</taxon>
        <taxon>Sphingobium</taxon>
    </lineage>
</organism>